<reference evidence="5 6" key="2">
    <citation type="submission" date="2024-02" db="EMBL/GenBank/DDBJ databases">
        <title>The Genome Sequence of Enterococcus diestrammenae JM9A.</title>
        <authorList>
            <person name="Earl A."/>
            <person name="Manson A."/>
            <person name="Gilmore M."/>
            <person name="Sanders J."/>
            <person name="Shea T."/>
            <person name="Howe W."/>
            <person name="Livny J."/>
            <person name="Cuomo C."/>
            <person name="Neafsey D."/>
            <person name="Birren B."/>
        </authorList>
    </citation>
    <scope>NUCLEOTIDE SEQUENCE [LARGE SCALE GENOMIC DNA]</scope>
    <source>
        <strain evidence="5 6">JM9A</strain>
    </source>
</reference>
<keyword evidence="1" id="KW-0805">Transcription regulation</keyword>
<organism evidence="5 6">
    <name type="scientific">Enterococcus diestrammenae</name>
    <dbReference type="NCBI Taxonomy" id="1155073"/>
    <lineage>
        <taxon>Bacteria</taxon>
        <taxon>Bacillati</taxon>
        <taxon>Bacillota</taxon>
        <taxon>Bacilli</taxon>
        <taxon>Lactobacillales</taxon>
        <taxon>Enterococcaceae</taxon>
        <taxon>Enterococcus</taxon>
    </lineage>
</organism>
<proteinExistence type="predicted"/>
<evidence type="ECO:0000313" key="5">
    <source>
        <dbReference type="EMBL" id="MEO1780560.1"/>
    </source>
</evidence>
<dbReference type="InterPro" id="IPR036388">
    <property type="entry name" value="WH-like_DNA-bd_sf"/>
</dbReference>
<keyword evidence="6" id="KW-1185">Reference proteome</keyword>
<dbReference type="Pfam" id="PF00486">
    <property type="entry name" value="Trans_reg_C"/>
    <property type="match status" value="1"/>
</dbReference>
<dbReference type="Gene3D" id="1.10.10.10">
    <property type="entry name" value="Winged helix-like DNA-binding domain superfamily/Winged helix DNA-binding domain"/>
    <property type="match status" value="1"/>
</dbReference>
<dbReference type="RefSeq" id="WP_161868972.1">
    <property type="nucleotide sequence ID" value="NZ_MAEI02000001.1"/>
</dbReference>
<dbReference type="SMART" id="SM00862">
    <property type="entry name" value="Trans_reg_C"/>
    <property type="match status" value="1"/>
</dbReference>
<accession>A0ABV0EXM2</accession>
<evidence type="ECO:0000256" key="2">
    <source>
        <dbReference type="ARBA" id="ARBA00023125"/>
    </source>
</evidence>
<dbReference type="Proteomes" id="UP001429357">
    <property type="component" value="Unassembled WGS sequence"/>
</dbReference>
<feature type="domain" description="OmpR/PhoB-type" evidence="4">
    <location>
        <begin position="166"/>
        <end position="243"/>
    </location>
</feature>
<dbReference type="EMBL" id="MAEI02000001">
    <property type="protein sequence ID" value="MEO1780560.1"/>
    <property type="molecule type" value="Genomic_DNA"/>
</dbReference>
<sequence length="267" mass="30775">MNQVLLLTKNCLADTQLQQSLQKLNFEVFCSCSVLEMLQYNKDIQELIRFFKIVIISETLSETELTLIMPHLVVAKVFVVRFDHEEPDEQKQSKWKRLGIKAWLVSEDSPGRLREKLNASNQFIYEIGHSVEKMALDGNQKPAGNHPSQNYFGRMTNVLPLNFVEDLRERFSDQEAKIFATMLERRNIPLTREEICEMLWPDAEVEHKLAQISIIVRNIKGKCLELGFEGRTIRTRRGVGYVLCRSFYSLLSEAGAEQVFASALVSM</sequence>
<evidence type="ECO:0000256" key="3">
    <source>
        <dbReference type="ARBA" id="ARBA00023163"/>
    </source>
</evidence>
<keyword evidence="3" id="KW-0804">Transcription</keyword>
<dbReference type="InterPro" id="IPR016032">
    <property type="entry name" value="Sig_transdc_resp-reg_C-effctor"/>
</dbReference>
<reference evidence="6" key="1">
    <citation type="submission" date="2016-06" db="EMBL/GenBank/DDBJ databases">
        <title>Four novel species of enterococci isolated from chicken manure.</title>
        <authorList>
            <person name="Van Tyne D."/>
        </authorList>
    </citation>
    <scope>NUCLEOTIDE SEQUENCE [LARGE SCALE GENOMIC DNA]</scope>
    <source>
        <strain evidence="6">JM9A</strain>
    </source>
</reference>
<evidence type="ECO:0000256" key="1">
    <source>
        <dbReference type="ARBA" id="ARBA00023015"/>
    </source>
</evidence>
<dbReference type="SUPFAM" id="SSF46894">
    <property type="entry name" value="C-terminal effector domain of the bipartite response regulators"/>
    <property type="match status" value="1"/>
</dbReference>
<dbReference type="InterPro" id="IPR001867">
    <property type="entry name" value="OmpR/PhoB-type_DNA-bd"/>
</dbReference>
<gene>
    <name evidence="5" type="ORF">BAU18_000099</name>
</gene>
<evidence type="ECO:0000259" key="4">
    <source>
        <dbReference type="SMART" id="SM00862"/>
    </source>
</evidence>
<comment type="caution">
    <text evidence="5">The sequence shown here is derived from an EMBL/GenBank/DDBJ whole genome shotgun (WGS) entry which is preliminary data.</text>
</comment>
<name>A0ABV0EXM2_9ENTE</name>
<evidence type="ECO:0000313" key="6">
    <source>
        <dbReference type="Proteomes" id="UP001429357"/>
    </source>
</evidence>
<protein>
    <recommendedName>
        <fullName evidence="4">OmpR/PhoB-type domain-containing protein</fullName>
    </recommendedName>
</protein>
<keyword evidence="2" id="KW-0238">DNA-binding</keyword>